<evidence type="ECO:0000259" key="1">
    <source>
        <dbReference type="Pfam" id="PF00561"/>
    </source>
</evidence>
<dbReference type="AlphaFoldDB" id="A0A517SYM9"/>
<evidence type="ECO:0000313" key="2">
    <source>
        <dbReference type="EMBL" id="QDT61236.1"/>
    </source>
</evidence>
<name>A0A517SYM9_9BACT</name>
<sequence>MNTKSYRVKFSSSGADLQLAGIIDRPTDPLAQPPPVVVFSHCFTCSKDLKATVRISRALAKSGICVLRYDMRGLGGSEGTFSESNFTTNLQDLAAAIEFATDELGAVTGLVGHSFGGVASLVTAAKQPAALAGLAAVATIAAPSDTAHLADLLVSMNPAIEQDGRGEVTIGGFQWTITQQMIDDFRSHRAADQISAVPCPVLLLHSPDDRTVAFDHALRLMSLLQHRPSDARQTPSTEHQVSLVSLPGADHLLVENAADLVWVSHLLSGLFNRYR</sequence>
<gene>
    <name evidence="2" type="ORF">SV7mr_37700</name>
</gene>
<keyword evidence="3" id="KW-1185">Reference proteome</keyword>
<evidence type="ECO:0000313" key="3">
    <source>
        <dbReference type="Proteomes" id="UP000315003"/>
    </source>
</evidence>
<feature type="domain" description="AB hydrolase-1" evidence="1">
    <location>
        <begin position="35"/>
        <end position="181"/>
    </location>
</feature>
<dbReference type="SUPFAM" id="SSF53474">
    <property type="entry name" value="alpha/beta-Hydrolases"/>
    <property type="match status" value="1"/>
</dbReference>
<accession>A0A517SYM9</accession>
<proteinExistence type="predicted"/>
<dbReference type="InterPro" id="IPR000073">
    <property type="entry name" value="AB_hydrolase_1"/>
</dbReference>
<dbReference type="InterPro" id="IPR029058">
    <property type="entry name" value="AB_hydrolase_fold"/>
</dbReference>
<organism evidence="2 3">
    <name type="scientific">Stieleria bergensis</name>
    <dbReference type="NCBI Taxonomy" id="2528025"/>
    <lineage>
        <taxon>Bacteria</taxon>
        <taxon>Pseudomonadati</taxon>
        <taxon>Planctomycetota</taxon>
        <taxon>Planctomycetia</taxon>
        <taxon>Pirellulales</taxon>
        <taxon>Pirellulaceae</taxon>
        <taxon>Stieleria</taxon>
    </lineage>
</organism>
<reference evidence="2 3" key="1">
    <citation type="submission" date="2019-02" db="EMBL/GenBank/DDBJ databases">
        <title>Deep-cultivation of Planctomycetes and their phenomic and genomic characterization uncovers novel biology.</title>
        <authorList>
            <person name="Wiegand S."/>
            <person name="Jogler M."/>
            <person name="Boedeker C."/>
            <person name="Pinto D."/>
            <person name="Vollmers J."/>
            <person name="Rivas-Marin E."/>
            <person name="Kohn T."/>
            <person name="Peeters S.H."/>
            <person name="Heuer A."/>
            <person name="Rast P."/>
            <person name="Oberbeckmann S."/>
            <person name="Bunk B."/>
            <person name="Jeske O."/>
            <person name="Meyerdierks A."/>
            <person name="Storesund J.E."/>
            <person name="Kallscheuer N."/>
            <person name="Luecker S."/>
            <person name="Lage O.M."/>
            <person name="Pohl T."/>
            <person name="Merkel B.J."/>
            <person name="Hornburger P."/>
            <person name="Mueller R.-W."/>
            <person name="Bruemmer F."/>
            <person name="Labrenz M."/>
            <person name="Spormann A.M."/>
            <person name="Op den Camp H."/>
            <person name="Overmann J."/>
            <person name="Amann R."/>
            <person name="Jetten M.S.M."/>
            <person name="Mascher T."/>
            <person name="Medema M.H."/>
            <person name="Devos D.P."/>
            <person name="Kaster A.-K."/>
            <person name="Ovreas L."/>
            <person name="Rohde M."/>
            <person name="Galperin M.Y."/>
            <person name="Jogler C."/>
        </authorList>
    </citation>
    <scope>NUCLEOTIDE SEQUENCE [LARGE SCALE GENOMIC DNA]</scope>
    <source>
        <strain evidence="2 3">SV_7m_r</strain>
    </source>
</reference>
<dbReference type="RefSeq" id="WP_145275109.1">
    <property type="nucleotide sequence ID" value="NZ_CP036272.1"/>
</dbReference>
<dbReference type="EMBL" id="CP036272">
    <property type="protein sequence ID" value="QDT61236.1"/>
    <property type="molecule type" value="Genomic_DNA"/>
</dbReference>
<dbReference type="Proteomes" id="UP000315003">
    <property type="component" value="Chromosome"/>
</dbReference>
<dbReference type="Pfam" id="PF00561">
    <property type="entry name" value="Abhydrolase_1"/>
    <property type="match status" value="1"/>
</dbReference>
<dbReference type="PANTHER" id="PTHR12277">
    <property type="entry name" value="ALPHA/BETA HYDROLASE DOMAIN-CONTAINING PROTEIN"/>
    <property type="match status" value="1"/>
</dbReference>
<protein>
    <submittedName>
        <fullName evidence="2">Esterase</fullName>
    </submittedName>
</protein>
<dbReference type="Gene3D" id="3.40.50.1820">
    <property type="entry name" value="alpha/beta hydrolase"/>
    <property type="match status" value="1"/>
</dbReference>
<dbReference type="OrthoDB" id="9780269at2"/>
<dbReference type="PANTHER" id="PTHR12277:SF81">
    <property type="entry name" value="PROTEIN ABHD13"/>
    <property type="match status" value="1"/>
</dbReference>